<dbReference type="EMBL" id="FUXL01000003">
    <property type="protein sequence ID" value="SJZ82300.1"/>
    <property type="molecule type" value="Genomic_DNA"/>
</dbReference>
<protein>
    <recommendedName>
        <fullName evidence="3">PilZ domain-containing protein</fullName>
    </recommendedName>
</protein>
<sequence>MDCRMFKRLRTRLRPAKVLTLSARFVCDCAMTDQSERGAKLRFFKETALPEHFIVYDESEAQKRPAKLIWNIWPEAGVCFEGPPASVGIKERERIAGPYYAIGS</sequence>
<evidence type="ECO:0000313" key="1">
    <source>
        <dbReference type="EMBL" id="SJZ82300.1"/>
    </source>
</evidence>
<dbReference type="RefSeq" id="WP_131829866.1">
    <property type="nucleotide sequence ID" value="NZ_FUXL01000003.1"/>
</dbReference>
<accession>A0A1T4NSL5</accession>
<reference evidence="1 2" key="1">
    <citation type="submission" date="2017-02" db="EMBL/GenBank/DDBJ databases">
        <authorList>
            <person name="Peterson S.W."/>
        </authorList>
    </citation>
    <scope>NUCLEOTIDE SEQUENCE [LARGE SCALE GENOMIC DNA]</scope>
    <source>
        <strain evidence="1 2">USBA 369</strain>
    </source>
</reference>
<evidence type="ECO:0008006" key="3">
    <source>
        <dbReference type="Google" id="ProtNLM"/>
    </source>
</evidence>
<dbReference type="OrthoDB" id="7907288at2"/>
<gene>
    <name evidence="1" type="ORF">SAMN05428963_103173</name>
</gene>
<name>A0A1T4NSL5_9HYPH</name>
<dbReference type="Proteomes" id="UP000190135">
    <property type="component" value="Unassembled WGS sequence"/>
</dbReference>
<organism evidence="1 2">
    <name type="scientific">Consotaella salsifontis</name>
    <dbReference type="NCBI Taxonomy" id="1365950"/>
    <lineage>
        <taxon>Bacteria</taxon>
        <taxon>Pseudomonadati</taxon>
        <taxon>Pseudomonadota</taxon>
        <taxon>Alphaproteobacteria</taxon>
        <taxon>Hyphomicrobiales</taxon>
        <taxon>Aurantimonadaceae</taxon>
        <taxon>Consotaella</taxon>
    </lineage>
</organism>
<proteinExistence type="predicted"/>
<keyword evidence="2" id="KW-1185">Reference proteome</keyword>
<evidence type="ECO:0000313" key="2">
    <source>
        <dbReference type="Proteomes" id="UP000190135"/>
    </source>
</evidence>
<dbReference type="AlphaFoldDB" id="A0A1T4NSL5"/>